<dbReference type="InterPro" id="IPR011992">
    <property type="entry name" value="EF-hand-dom_pair"/>
</dbReference>
<evidence type="ECO:0000259" key="5">
    <source>
        <dbReference type="PROSITE" id="PS50222"/>
    </source>
</evidence>
<dbReference type="InterPro" id="IPR002048">
    <property type="entry name" value="EF_hand_dom"/>
</dbReference>
<keyword evidence="7" id="KW-1185">Reference proteome</keyword>
<sequence>MVANKNEPKESAFRRLRRKLSTKKTQKRSLSMKGTDDRTESDCSCSIGSQIRRVFNYFDENGDGRISAAELQRCLRVAGEELSMEDAEAAVESSDLNGDGHLDLEEFRKLMETSKNNEEEKRKELSEAFRMYVMEGSSFITAASLRRMLSRLGDSRSVDDCKAMIRAFDLDGDGVLSFDEFAIMMH</sequence>
<dbReference type="PROSITE" id="PS00018">
    <property type="entry name" value="EF_HAND_1"/>
    <property type="match status" value="3"/>
</dbReference>
<evidence type="ECO:0000313" key="6">
    <source>
        <dbReference type="EMBL" id="KAH7566961.1"/>
    </source>
</evidence>
<reference evidence="6 7" key="1">
    <citation type="submission" date="2021-02" db="EMBL/GenBank/DDBJ databases">
        <title>Plant Genome Project.</title>
        <authorList>
            <person name="Zhang R.-G."/>
        </authorList>
    </citation>
    <scope>NUCLEOTIDE SEQUENCE [LARGE SCALE GENOMIC DNA]</scope>
    <source>
        <tissue evidence="6">Leaves</tissue>
    </source>
</reference>
<accession>A0ABQ8HRI2</accession>
<evidence type="ECO:0000256" key="4">
    <source>
        <dbReference type="SAM" id="MobiDB-lite"/>
    </source>
</evidence>
<dbReference type="Gene3D" id="1.10.238.10">
    <property type="entry name" value="EF-hand"/>
    <property type="match status" value="2"/>
</dbReference>
<dbReference type="SUPFAM" id="SSF47473">
    <property type="entry name" value="EF-hand"/>
    <property type="match status" value="1"/>
</dbReference>
<dbReference type="PROSITE" id="PS50222">
    <property type="entry name" value="EF_HAND_2"/>
    <property type="match status" value="4"/>
</dbReference>
<dbReference type="Pfam" id="PF13499">
    <property type="entry name" value="EF-hand_7"/>
    <property type="match status" value="2"/>
</dbReference>
<dbReference type="InterPro" id="IPR039647">
    <property type="entry name" value="EF_hand_pair_protein_CML-like"/>
</dbReference>
<dbReference type="PANTHER" id="PTHR10891">
    <property type="entry name" value="EF-HAND CALCIUM-BINDING DOMAIN CONTAINING PROTEIN"/>
    <property type="match status" value="1"/>
</dbReference>
<name>A0ABQ8HRI2_9ROSI</name>
<feature type="region of interest" description="Disordered" evidence="4">
    <location>
        <begin position="1"/>
        <end position="42"/>
    </location>
</feature>
<keyword evidence="1" id="KW-0479">Metal-binding</keyword>
<gene>
    <name evidence="6" type="ORF">JRO89_XS07G0001000</name>
</gene>
<evidence type="ECO:0000256" key="3">
    <source>
        <dbReference type="ARBA" id="ARBA00022837"/>
    </source>
</evidence>
<feature type="compositionally biased region" description="Basic and acidic residues" evidence="4">
    <location>
        <begin position="1"/>
        <end position="13"/>
    </location>
</feature>
<dbReference type="Proteomes" id="UP000827721">
    <property type="component" value="Unassembled WGS sequence"/>
</dbReference>
<dbReference type="EMBL" id="JAFEMO010000007">
    <property type="protein sequence ID" value="KAH7566961.1"/>
    <property type="molecule type" value="Genomic_DNA"/>
</dbReference>
<dbReference type="InterPro" id="IPR018247">
    <property type="entry name" value="EF_Hand_1_Ca_BS"/>
</dbReference>
<feature type="domain" description="EF-hand" evidence="5">
    <location>
        <begin position="156"/>
        <end position="186"/>
    </location>
</feature>
<keyword evidence="3" id="KW-0106">Calcium</keyword>
<feature type="domain" description="EF-hand" evidence="5">
    <location>
        <begin position="120"/>
        <end position="155"/>
    </location>
</feature>
<protein>
    <recommendedName>
        <fullName evidence="5">EF-hand domain-containing protein</fullName>
    </recommendedName>
</protein>
<keyword evidence="2" id="KW-0677">Repeat</keyword>
<proteinExistence type="predicted"/>
<evidence type="ECO:0000256" key="2">
    <source>
        <dbReference type="ARBA" id="ARBA00022737"/>
    </source>
</evidence>
<feature type="domain" description="EF-hand" evidence="5">
    <location>
        <begin position="82"/>
        <end position="117"/>
    </location>
</feature>
<feature type="compositionally biased region" description="Basic residues" evidence="4">
    <location>
        <begin position="14"/>
        <end position="27"/>
    </location>
</feature>
<comment type="caution">
    <text evidence="6">The sequence shown here is derived from an EMBL/GenBank/DDBJ whole genome shotgun (WGS) entry which is preliminary data.</text>
</comment>
<dbReference type="CDD" id="cd00051">
    <property type="entry name" value="EFh"/>
    <property type="match status" value="1"/>
</dbReference>
<evidence type="ECO:0000256" key="1">
    <source>
        <dbReference type="ARBA" id="ARBA00022723"/>
    </source>
</evidence>
<organism evidence="6 7">
    <name type="scientific">Xanthoceras sorbifolium</name>
    <dbReference type="NCBI Taxonomy" id="99658"/>
    <lineage>
        <taxon>Eukaryota</taxon>
        <taxon>Viridiplantae</taxon>
        <taxon>Streptophyta</taxon>
        <taxon>Embryophyta</taxon>
        <taxon>Tracheophyta</taxon>
        <taxon>Spermatophyta</taxon>
        <taxon>Magnoliopsida</taxon>
        <taxon>eudicotyledons</taxon>
        <taxon>Gunneridae</taxon>
        <taxon>Pentapetalae</taxon>
        <taxon>rosids</taxon>
        <taxon>malvids</taxon>
        <taxon>Sapindales</taxon>
        <taxon>Sapindaceae</taxon>
        <taxon>Xanthoceroideae</taxon>
        <taxon>Xanthoceras</taxon>
    </lineage>
</organism>
<feature type="domain" description="EF-hand" evidence="5">
    <location>
        <begin position="46"/>
        <end position="81"/>
    </location>
</feature>
<dbReference type="SMART" id="SM00054">
    <property type="entry name" value="EFh"/>
    <property type="match status" value="4"/>
</dbReference>
<evidence type="ECO:0000313" key="7">
    <source>
        <dbReference type="Proteomes" id="UP000827721"/>
    </source>
</evidence>